<protein>
    <submittedName>
        <fullName evidence="2">Putative secreted protein</fullName>
    </submittedName>
</protein>
<keyword evidence="1" id="KW-0732">Signal</keyword>
<organism evidence="2">
    <name type="scientific">Amblyomma triste</name>
    <name type="common">Neotropical tick</name>
    <dbReference type="NCBI Taxonomy" id="251400"/>
    <lineage>
        <taxon>Eukaryota</taxon>
        <taxon>Metazoa</taxon>
        <taxon>Ecdysozoa</taxon>
        <taxon>Arthropoda</taxon>
        <taxon>Chelicerata</taxon>
        <taxon>Arachnida</taxon>
        <taxon>Acari</taxon>
        <taxon>Parasitiformes</taxon>
        <taxon>Ixodida</taxon>
        <taxon>Ixodoidea</taxon>
        <taxon>Ixodidae</taxon>
        <taxon>Amblyomminae</taxon>
        <taxon>Amblyomma</taxon>
    </lineage>
</organism>
<name>A0A023G1J6_AMBTT</name>
<proteinExistence type="evidence at transcript level"/>
<sequence length="105" mass="12114">MKTATLFCPFAIITTLLPVATTVKTKFLGDMYPRHRHCIEPIYNLVPERESGRYAAIHQLNFRRKQLQRNFQTIVEPSLFGRPVSSGVTQKNTVNRRPGRRLCTL</sequence>
<dbReference type="AlphaFoldDB" id="A0A023G1J6"/>
<accession>A0A023G1J6</accession>
<evidence type="ECO:0000256" key="1">
    <source>
        <dbReference type="SAM" id="SignalP"/>
    </source>
</evidence>
<reference evidence="2" key="1">
    <citation type="submission" date="2014-03" db="EMBL/GenBank/DDBJ databases">
        <title>The sialotranscriptome of Amblyomma triste, Amblyomma parvum and Amblyomma cajennense ticks, uncovered by 454-based RNA-seq.</title>
        <authorList>
            <person name="Garcia G.R."/>
            <person name="Gardinassi L.G."/>
            <person name="Ribeiro J.M."/>
            <person name="Anatriello E."/>
            <person name="Ferreira B.R."/>
            <person name="Moreira H.N."/>
            <person name="Mafra C."/>
            <person name="Olegario M.M."/>
            <person name="Szabo P.J."/>
            <person name="Miranda-Santos I.K."/>
            <person name="Maruyama S.R."/>
        </authorList>
    </citation>
    <scope>NUCLEOTIDE SEQUENCE</scope>
    <source>
        <strain evidence="2">Mato Grasso do Sul</strain>
        <tissue evidence="2">Salivary glands</tissue>
    </source>
</reference>
<evidence type="ECO:0000313" key="2">
    <source>
        <dbReference type="EMBL" id="JAC27639.1"/>
    </source>
</evidence>
<dbReference type="EMBL" id="GBBM01007779">
    <property type="protein sequence ID" value="JAC27639.1"/>
    <property type="molecule type" value="mRNA"/>
</dbReference>
<feature type="signal peptide" evidence="1">
    <location>
        <begin position="1"/>
        <end position="22"/>
    </location>
</feature>
<feature type="chain" id="PRO_5001516518" evidence="1">
    <location>
        <begin position="23"/>
        <end position="105"/>
    </location>
</feature>